<keyword evidence="1" id="KW-1133">Transmembrane helix</keyword>
<evidence type="ECO:0000256" key="1">
    <source>
        <dbReference type="SAM" id="Phobius"/>
    </source>
</evidence>
<keyword evidence="1" id="KW-0812">Transmembrane</keyword>
<gene>
    <name evidence="3" type="ORF">BaRGS_00014048</name>
</gene>
<evidence type="ECO:0000313" key="4">
    <source>
        <dbReference type="Proteomes" id="UP001519460"/>
    </source>
</evidence>
<dbReference type="Proteomes" id="UP001519460">
    <property type="component" value="Unassembled WGS sequence"/>
</dbReference>
<dbReference type="EMBL" id="JACVVK020000081">
    <property type="protein sequence ID" value="KAK7494650.1"/>
    <property type="molecule type" value="Genomic_DNA"/>
</dbReference>
<accession>A0ABD0L675</accession>
<evidence type="ECO:0000313" key="3">
    <source>
        <dbReference type="EMBL" id="KAK7494650.1"/>
    </source>
</evidence>
<keyword evidence="1" id="KW-0472">Membrane</keyword>
<protein>
    <recommendedName>
        <fullName evidence="2">LolA-like domain-containing protein</fullName>
    </recommendedName>
</protein>
<feature type="non-terminal residue" evidence="3">
    <location>
        <position position="634"/>
    </location>
</feature>
<feature type="transmembrane region" description="Helical" evidence="1">
    <location>
        <begin position="74"/>
        <end position="98"/>
    </location>
</feature>
<keyword evidence="4" id="KW-1185">Reference proteome</keyword>
<evidence type="ECO:0000259" key="2">
    <source>
        <dbReference type="Pfam" id="PF25898"/>
    </source>
</evidence>
<proteinExistence type="predicted"/>
<feature type="domain" description="LolA-like" evidence="2">
    <location>
        <begin position="234"/>
        <end position="432"/>
    </location>
</feature>
<comment type="caution">
    <text evidence="3">The sequence shown here is derived from an EMBL/GenBank/DDBJ whole genome shotgun (WGS) entry which is preliminary data.</text>
</comment>
<reference evidence="3 4" key="1">
    <citation type="journal article" date="2023" name="Sci. Data">
        <title>Genome assembly of the Korean intertidal mud-creeper Batillaria attramentaria.</title>
        <authorList>
            <person name="Patra A.K."/>
            <person name="Ho P.T."/>
            <person name="Jun S."/>
            <person name="Lee S.J."/>
            <person name="Kim Y."/>
            <person name="Won Y.J."/>
        </authorList>
    </citation>
    <scope>NUCLEOTIDE SEQUENCE [LARGE SCALE GENOMIC DNA]</scope>
    <source>
        <strain evidence="3">Wonlab-2016</strain>
    </source>
</reference>
<dbReference type="PANTHER" id="PTHR36902">
    <property type="entry name" value="ENRICHED IN SURFACE-LABELED PROTEOME PROTEIN 9"/>
    <property type="match status" value="1"/>
</dbReference>
<organism evidence="3 4">
    <name type="scientific">Batillaria attramentaria</name>
    <dbReference type="NCBI Taxonomy" id="370345"/>
    <lineage>
        <taxon>Eukaryota</taxon>
        <taxon>Metazoa</taxon>
        <taxon>Spiralia</taxon>
        <taxon>Lophotrochozoa</taxon>
        <taxon>Mollusca</taxon>
        <taxon>Gastropoda</taxon>
        <taxon>Caenogastropoda</taxon>
        <taxon>Sorbeoconcha</taxon>
        <taxon>Cerithioidea</taxon>
        <taxon>Batillariidae</taxon>
        <taxon>Batillaria</taxon>
    </lineage>
</organism>
<feature type="domain" description="LolA-like" evidence="2">
    <location>
        <begin position="441"/>
        <end position="617"/>
    </location>
</feature>
<dbReference type="PANTHER" id="PTHR36902:SF1">
    <property type="entry name" value="ENRICHED IN SURFACE-LABELED PROTEOME PROTEIN 9"/>
    <property type="match status" value="1"/>
</dbReference>
<dbReference type="Pfam" id="PF25898">
    <property type="entry name" value="LolA_2nd_metazoa"/>
    <property type="match status" value="2"/>
</dbReference>
<name>A0ABD0L675_9CAEN</name>
<sequence>MATNHSTNDTVCYCPCEEVELAANRSANAPSTEEEALLAGQMMQDQLKLDKANLSSSTRRKSSAPDDRPSAQGIGAVGVAVLVSVVASIVILDLSTLIADVKMAARRLCLTLDQPRLIKALDNGHTTGADSTSVRQVNNRTQQLSAEVVEMTRSSTTVLSVGVILNERHAGKFPEHTKTHRPFTIIVLFARLVSTSGMMTRSGNLCVVVVLLMLGMVAGQYDSSVCKPEVPATSTKRPVLSDVFRVSVECNLKEKNYTTYVREYYDYKQNKGRLRLQDPYQKQEVLLRLQQQRHSGDQPGHKWVLTEQCSCDVGLLELSGDRFVFGARLNGESTTIYSPAGALHFATGNETYMGQTSVRGIIVDYWDSCQYMAGLTATAKVTWYFSSKVAWDTQIGFKTVPVRMTAEGLYTDKDSNRVAFNHQYEFFDFEDSLNPEDFTIPSGIYCLDRITSHKQFPSLPNYFSFQGESADNYQDIFTVVEEYYDNTTGLTGYFFKVDFTHLTGVNEYFELNDYNSGASYVIDRASDACTITSVKSGALAFSKTVNSRTVRMETPHEFFEDSNMNYQYSGQTLVRGVPCDRWVGTTNKARGYENTTVTVEWYFASTSYSTWNTQYDLAGNLYRVPMLYRLVPAR</sequence>
<dbReference type="InterPro" id="IPR058831">
    <property type="entry name" value="LolA-like_dom_2nd"/>
</dbReference>
<dbReference type="AlphaFoldDB" id="A0ABD0L675"/>